<dbReference type="InterPro" id="IPR036322">
    <property type="entry name" value="WD40_repeat_dom_sf"/>
</dbReference>
<dbReference type="InterPro" id="IPR001680">
    <property type="entry name" value="WD40_rpt"/>
</dbReference>
<dbReference type="Pfam" id="PF11816">
    <property type="entry name" value="DUF3337"/>
    <property type="match status" value="1"/>
</dbReference>
<sequence>MTSKRLASTISSSSNSQENGIPRLGLPVNTATVGLMRTSHHSALYSYSVKSGPTLGTMQKADGSVPQFVSPATSWGPNWFLFQSLSIHAMHRVGSAGNASNSSRPRKEKRLTYVLNDADDTKHCAGVNCLAVLKSPSPDYCDYLFTGSRDGTLKRWALGDHEATCSATFESHIDWVNDAILAGNTLVSCSSDTTLKTWNCLSAGTCTRTLRQHSDYVICLAAAEKNSQIVASGGLGGEVFIWDIEAALAPIVKSADHMEYEGSNGTVWSGNSPITNLRSINSSGNICANNIQSHGCHPVAAKGHKESVYALAMNDSGNILVSGGTEKVVRVWDPRTGSKNMKLRGHTDNIRALLLDSTGRYCLSGSSDSMIRLWDLGQQRCVHSYAVHTDSVWALASTPTFSHVYSGGRDLSLYLTDLSTRESVLLCMKEHPILQMALLDDGIWVATTDSSIHRWPAEGCNPQKVFQKGGSFLAGNLSFTRARACLEGSTPVPVYREPSFTIPGIPGIIRHEILNDKRHVLTKDTAGSVKLWEITNGVVVQDYGQVSFEEKKKELFEMVSIPTWFTMDTRLGSLSVHLDTPQCFSAEMYAIDLNISEASEDHKINLAQETLRGLLTHWLAKRRQRSRSQASNGDIPVGKDVSVRNLKHPRVDVDDGTENHNIVFPSFKFSTVSPPSIIIEGSHGPWRKKITDLDGTEDEKDLPWWCLDCVLNGQIPSRDNTKCSFYLHPYEGSNAPVLTRGKLSAPRILRMNKVVNYVIEKMVLDKPLEGGCSDGTFNLGPGFGQSQLPSPGDGSIRSGLKPWQKLKPSVEIFCNNQVLSPEMSLATQQKLKMCDNLRCTVPGYLFFNLQTVFYMESIEAAEDGNVVL</sequence>
<dbReference type="FunFam" id="2.130.10.10:FF:000381">
    <property type="entry name" value="WD repeat-containing protein 48"/>
    <property type="match status" value="1"/>
</dbReference>
<dbReference type="PANTHER" id="PTHR19862:SF14">
    <property type="entry name" value="WD REPEAT-CONTAINING PROTEIN 48"/>
    <property type="match status" value="1"/>
</dbReference>
<evidence type="ECO:0000256" key="1">
    <source>
        <dbReference type="ARBA" id="ARBA00006917"/>
    </source>
</evidence>
<dbReference type="Gene3D" id="2.130.10.10">
    <property type="entry name" value="YVTN repeat-like/Quinoprotein amine dehydrogenase"/>
    <property type="match status" value="2"/>
</dbReference>
<dbReference type="PRINTS" id="PR00320">
    <property type="entry name" value="GPROTEINBRPT"/>
</dbReference>
<evidence type="ECO:0000313" key="6">
    <source>
        <dbReference type="EMBL" id="KAJ0980699.1"/>
    </source>
</evidence>
<accession>A0A9D5CXE3</accession>
<keyword evidence="3" id="KW-0677">Repeat</keyword>
<feature type="region of interest" description="Disordered" evidence="5">
    <location>
        <begin position="1"/>
        <end position="24"/>
    </location>
</feature>
<evidence type="ECO:0000313" key="7">
    <source>
        <dbReference type="Proteomes" id="UP001085076"/>
    </source>
</evidence>
<evidence type="ECO:0000256" key="2">
    <source>
        <dbReference type="ARBA" id="ARBA00022574"/>
    </source>
</evidence>
<dbReference type="SMART" id="SM00320">
    <property type="entry name" value="WD40"/>
    <property type="match status" value="6"/>
</dbReference>
<protein>
    <submittedName>
        <fullName evidence="6">Uncharacterized protein</fullName>
    </submittedName>
</protein>
<dbReference type="GO" id="GO:0000724">
    <property type="term" value="P:double-strand break repair via homologous recombination"/>
    <property type="evidence" value="ECO:0007669"/>
    <property type="project" value="TreeGrafter"/>
</dbReference>
<reference evidence="6" key="1">
    <citation type="submission" date="2021-03" db="EMBL/GenBank/DDBJ databases">
        <authorList>
            <person name="Li Z."/>
            <person name="Yang C."/>
        </authorList>
    </citation>
    <scope>NUCLEOTIDE SEQUENCE</scope>
    <source>
        <strain evidence="6">Dzin_1.0</strain>
        <tissue evidence="6">Leaf</tissue>
    </source>
</reference>
<feature type="repeat" description="WD" evidence="4">
    <location>
        <begin position="301"/>
        <end position="342"/>
    </location>
</feature>
<evidence type="ECO:0000256" key="5">
    <source>
        <dbReference type="SAM" id="MobiDB-lite"/>
    </source>
</evidence>
<dbReference type="InterPro" id="IPR019775">
    <property type="entry name" value="WD40_repeat_CS"/>
</dbReference>
<dbReference type="GO" id="GO:0043130">
    <property type="term" value="F:ubiquitin binding"/>
    <property type="evidence" value="ECO:0007669"/>
    <property type="project" value="TreeGrafter"/>
</dbReference>
<keyword evidence="7" id="KW-1185">Reference proteome</keyword>
<dbReference type="PANTHER" id="PTHR19862">
    <property type="entry name" value="WD REPEAT-CONTAINING PROTEIN 48"/>
    <property type="match status" value="1"/>
</dbReference>
<dbReference type="Pfam" id="PF00400">
    <property type="entry name" value="WD40"/>
    <property type="match status" value="6"/>
</dbReference>
<evidence type="ECO:0000256" key="3">
    <source>
        <dbReference type="ARBA" id="ARBA00022737"/>
    </source>
</evidence>
<dbReference type="OrthoDB" id="2421129at2759"/>
<dbReference type="PROSITE" id="PS50082">
    <property type="entry name" value="WD_REPEATS_2"/>
    <property type="match status" value="3"/>
</dbReference>
<name>A0A9D5CXE3_9LILI</name>
<dbReference type="InterPro" id="IPR051246">
    <property type="entry name" value="WDR48"/>
</dbReference>
<reference evidence="6" key="2">
    <citation type="journal article" date="2022" name="Hortic Res">
        <title>The genome of Dioscorea zingiberensis sheds light on the biosynthesis, origin and evolution of the medicinally important diosgenin saponins.</title>
        <authorList>
            <person name="Li Y."/>
            <person name="Tan C."/>
            <person name="Li Z."/>
            <person name="Guo J."/>
            <person name="Li S."/>
            <person name="Chen X."/>
            <person name="Wang C."/>
            <person name="Dai X."/>
            <person name="Yang H."/>
            <person name="Song W."/>
            <person name="Hou L."/>
            <person name="Xu J."/>
            <person name="Tong Z."/>
            <person name="Xu A."/>
            <person name="Yuan X."/>
            <person name="Wang W."/>
            <person name="Yang Q."/>
            <person name="Chen L."/>
            <person name="Sun Z."/>
            <person name="Wang K."/>
            <person name="Pan B."/>
            <person name="Chen J."/>
            <person name="Bao Y."/>
            <person name="Liu F."/>
            <person name="Qi X."/>
            <person name="Gang D.R."/>
            <person name="Wen J."/>
            <person name="Li J."/>
        </authorList>
    </citation>
    <scope>NUCLEOTIDE SEQUENCE</scope>
    <source>
        <strain evidence="6">Dzin_1.0</strain>
    </source>
</reference>
<feature type="repeat" description="WD" evidence="4">
    <location>
        <begin position="343"/>
        <end position="384"/>
    </location>
</feature>
<dbReference type="PROSITE" id="PS00678">
    <property type="entry name" value="WD_REPEATS_1"/>
    <property type="match status" value="1"/>
</dbReference>
<dbReference type="InterPro" id="IPR015943">
    <property type="entry name" value="WD40/YVTN_repeat-like_dom_sf"/>
</dbReference>
<organism evidence="6 7">
    <name type="scientific">Dioscorea zingiberensis</name>
    <dbReference type="NCBI Taxonomy" id="325984"/>
    <lineage>
        <taxon>Eukaryota</taxon>
        <taxon>Viridiplantae</taxon>
        <taxon>Streptophyta</taxon>
        <taxon>Embryophyta</taxon>
        <taxon>Tracheophyta</taxon>
        <taxon>Spermatophyta</taxon>
        <taxon>Magnoliopsida</taxon>
        <taxon>Liliopsida</taxon>
        <taxon>Dioscoreales</taxon>
        <taxon>Dioscoreaceae</taxon>
        <taxon>Dioscorea</taxon>
    </lineage>
</organism>
<comment type="caution">
    <text evidence="6">The sequence shown here is derived from an EMBL/GenBank/DDBJ whole genome shotgun (WGS) entry which is preliminary data.</text>
</comment>
<proteinExistence type="inferred from homology"/>
<feature type="repeat" description="WD" evidence="4">
    <location>
        <begin position="210"/>
        <end position="245"/>
    </location>
</feature>
<dbReference type="EMBL" id="JAGGNH010000002">
    <property type="protein sequence ID" value="KAJ0980699.1"/>
    <property type="molecule type" value="Genomic_DNA"/>
</dbReference>
<dbReference type="PROSITE" id="PS50294">
    <property type="entry name" value="WD_REPEATS_REGION"/>
    <property type="match status" value="2"/>
</dbReference>
<dbReference type="Proteomes" id="UP001085076">
    <property type="component" value="Miscellaneous, Linkage group lg02"/>
</dbReference>
<dbReference type="CDD" id="cd00200">
    <property type="entry name" value="WD40"/>
    <property type="match status" value="1"/>
</dbReference>
<dbReference type="AlphaFoldDB" id="A0A9D5CXE3"/>
<comment type="similarity">
    <text evidence="1">Belongs to the WD repeat WDR48 family.</text>
</comment>
<gene>
    <name evidence="6" type="ORF">J5N97_008954</name>
</gene>
<evidence type="ECO:0000256" key="4">
    <source>
        <dbReference type="PROSITE-ProRule" id="PRU00221"/>
    </source>
</evidence>
<dbReference type="InterPro" id="IPR020472">
    <property type="entry name" value="WD40_PAC1"/>
</dbReference>
<dbReference type="SUPFAM" id="SSF50978">
    <property type="entry name" value="WD40 repeat-like"/>
    <property type="match status" value="1"/>
</dbReference>
<keyword evidence="2 4" id="KW-0853">WD repeat</keyword>
<dbReference type="InterPro" id="IPR021772">
    <property type="entry name" value="WDR48/Bun107"/>
</dbReference>